<accession>A0A0F3RSX7</accession>
<organism evidence="3 4">
    <name type="scientific">Levilactobacillus spicheri</name>
    <dbReference type="NCBI Taxonomy" id="216463"/>
    <lineage>
        <taxon>Bacteria</taxon>
        <taxon>Bacillati</taxon>
        <taxon>Bacillota</taxon>
        <taxon>Bacilli</taxon>
        <taxon>Lactobacillales</taxon>
        <taxon>Lactobacillaceae</taxon>
        <taxon>Levilactobacillus</taxon>
    </lineage>
</organism>
<dbReference type="STRING" id="216463.VC81_04990"/>
<dbReference type="RefSeq" id="WP_045807046.1">
    <property type="nucleotide sequence ID" value="NZ_JZCR01000011.1"/>
</dbReference>
<reference evidence="3 4" key="1">
    <citation type="submission" date="2015-03" db="EMBL/GenBank/DDBJ databases">
        <authorList>
            <person name="Zheng J."/>
            <person name="Ganezle M."/>
        </authorList>
    </citation>
    <scope>NUCLEOTIDE SEQUENCE [LARGE SCALE GENOMIC DNA]</scope>
    <source>
        <strain evidence="3 4">LP38</strain>
    </source>
</reference>
<dbReference type="PATRIC" id="fig|216463.3.peg.103"/>
<dbReference type="Proteomes" id="UP000033491">
    <property type="component" value="Unassembled WGS sequence"/>
</dbReference>
<feature type="domain" description="Phosphoribosyltransferase" evidence="2">
    <location>
        <begin position="110"/>
        <end position="208"/>
    </location>
</feature>
<dbReference type="CDD" id="cd06223">
    <property type="entry name" value="PRTases_typeI"/>
    <property type="match status" value="1"/>
</dbReference>
<dbReference type="PANTHER" id="PTHR47505">
    <property type="entry name" value="DNA UTILIZATION PROTEIN YHGH"/>
    <property type="match status" value="1"/>
</dbReference>
<dbReference type="Pfam" id="PF00156">
    <property type="entry name" value="Pribosyltran"/>
    <property type="match status" value="1"/>
</dbReference>
<dbReference type="SUPFAM" id="SSF53271">
    <property type="entry name" value="PRTase-like"/>
    <property type="match status" value="1"/>
</dbReference>
<comment type="caution">
    <text evidence="3">The sequence shown here is derived from an EMBL/GenBank/DDBJ whole genome shotgun (WGS) entry which is preliminary data.</text>
</comment>
<evidence type="ECO:0000259" key="2">
    <source>
        <dbReference type="Pfam" id="PF00156"/>
    </source>
</evidence>
<dbReference type="OrthoDB" id="9779910at2"/>
<keyword evidence="3" id="KW-0328">Glycosyltransferase</keyword>
<dbReference type="GO" id="GO:0016757">
    <property type="term" value="F:glycosyltransferase activity"/>
    <property type="evidence" value="ECO:0007669"/>
    <property type="project" value="UniProtKB-KW"/>
</dbReference>
<dbReference type="AlphaFoldDB" id="A0A0F3RSX7"/>
<dbReference type="InterPro" id="IPR029057">
    <property type="entry name" value="PRTase-like"/>
</dbReference>
<gene>
    <name evidence="3" type="ORF">VC81_04990</name>
</gene>
<evidence type="ECO:0000256" key="1">
    <source>
        <dbReference type="ARBA" id="ARBA00008007"/>
    </source>
</evidence>
<name>A0A0F3RSX7_9LACO</name>
<comment type="similarity">
    <text evidence="1">Belongs to the ComF/GntX family.</text>
</comment>
<keyword evidence="3" id="KW-0808">Transferase</keyword>
<evidence type="ECO:0000313" key="3">
    <source>
        <dbReference type="EMBL" id="KJW13096.1"/>
    </source>
</evidence>
<proteinExistence type="inferred from homology"/>
<dbReference type="EMBL" id="JZCR01000011">
    <property type="protein sequence ID" value="KJW13096.1"/>
    <property type="molecule type" value="Genomic_DNA"/>
</dbReference>
<dbReference type="PANTHER" id="PTHR47505:SF1">
    <property type="entry name" value="DNA UTILIZATION PROTEIN YHGH"/>
    <property type="match status" value="1"/>
</dbReference>
<protein>
    <submittedName>
        <fullName evidence="3">Amidophosphoribosyltransferase</fullName>
    </submittedName>
</protein>
<dbReference type="Gene3D" id="3.40.50.2020">
    <property type="match status" value="1"/>
</dbReference>
<evidence type="ECO:0000313" key="4">
    <source>
        <dbReference type="Proteomes" id="UP000033491"/>
    </source>
</evidence>
<dbReference type="InterPro" id="IPR000836">
    <property type="entry name" value="PRTase_dom"/>
</dbReference>
<sequence length="224" mass="25078">MRACLWCGRPIVVPVTLADIWHWGPLPTPIICRACRQRLQPIGSTKCPQCGRQRATVQRCHDCERWDDAFVNHAIFPYDAALKAYMQQYKFQGDYQLRLVMQPLIREALAREHYDVLVPIPITAATWRTRGFNQVTGWLTGQPFQQVLTVSAASKPRDQSSKTRQERLQTPQPFSLVAGAATVLAGKRVLLLDDVYTTGRTLRHAAAQISLGGAQAVTGLTLAR</sequence>
<dbReference type="InterPro" id="IPR051910">
    <property type="entry name" value="ComF/GntX_DNA_util-trans"/>
</dbReference>